<sequence>MHAAVRGLPPIWAWTMAPAWAELAKDCIYLRGACTACAVSGDGVDFSSLLMQAISVHAASRVGKRHVIGRESFSPSLFSVYVVSDRGETDRLSGLARSLEVVGFVTDDPEALLVRD</sequence>
<gene>
    <name evidence="1" type="ORF">B0T22DRAFT_456154</name>
</gene>
<comment type="caution">
    <text evidence="1">The sequence shown here is derived from an EMBL/GenBank/DDBJ whole genome shotgun (WGS) entry which is preliminary data.</text>
</comment>
<reference evidence="1" key="2">
    <citation type="submission" date="2023-06" db="EMBL/GenBank/DDBJ databases">
        <authorList>
            <consortium name="Lawrence Berkeley National Laboratory"/>
            <person name="Haridas S."/>
            <person name="Hensen N."/>
            <person name="Bonometti L."/>
            <person name="Westerberg I."/>
            <person name="Brannstrom I.O."/>
            <person name="Guillou S."/>
            <person name="Cros-Aarteil S."/>
            <person name="Calhoun S."/>
            <person name="Kuo A."/>
            <person name="Mondo S."/>
            <person name="Pangilinan J."/>
            <person name="Riley R."/>
            <person name="Labutti K."/>
            <person name="Andreopoulos B."/>
            <person name="Lipzen A."/>
            <person name="Chen C."/>
            <person name="Yanf M."/>
            <person name="Daum C."/>
            <person name="Ng V."/>
            <person name="Clum A."/>
            <person name="Steindorff A."/>
            <person name="Ohm R."/>
            <person name="Martin F."/>
            <person name="Silar P."/>
            <person name="Natvig D."/>
            <person name="Lalanne C."/>
            <person name="Gautier V."/>
            <person name="Ament-Velasquez S.L."/>
            <person name="Kruys A."/>
            <person name="Hutchinson M.I."/>
            <person name="Powell A.J."/>
            <person name="Barry K."/>
            <person name="Miller A.N."/>
            <person name="Grigoriev I.V."/>
            <person name="Debuchy R."/>
            <person name="Gladieux P."/>
            <person name="Thoren M.H."/>
            <person name="Johannesson H."/>
        </authorList>
    </citation>
    <scope>NUCLEOTIDE SEQUENCE</scope>
    <source>
        <strain evidence="1">CBS 314.62</strain>
    </source>
</reference>
<dbReference type="Proteomes" id="UP001270362">
    <property type="component" value="Unassembled WGS sequence"/>
</dbReference>
<dbReference type="EMBL" id="JAULSO010000001">
    <property type="protein sequence ID" value="KAK3695766.1"/>
    <property type="molecule type" value="Genomic_DNA"/>
</dbReference>
<evidence type="ECO:0000313" key="2">
    <source>
        <dbReference type="Proteomes" id="UP001270362"/>
    </source>
</evidence>
<keyword evidence="2" id="KW-1185">Reference proteome</keyword>
<accession>A0AAE0XM88</accession>
<evidence type="ECO:0000313" key="1">
    <source>
        <dbReference type="EMBL" id="KAK3695766.1"/>
    </source>
</evidence>
<protein>
    <submittedName>
        <fullName evidence="1">Uncharacterized protein</fullName>
    </submittedName>
</protein>
<reference evidence="1" key="1">
    <citation type="journal article" date="2023" name="Mol. Phylogenet. Evol.">
        <title>Genome-scale phylogeny and comparative genomics of the fungal order Sordariales.</title>
        <authorList>
            <person name="Hensen N."/>
            <person name="Bonometti L."/>
            <person name="Westerberg I."/>
            <person name="Brannstrom I.O."/>
            <person name="Guillou S."/>
            <person name="Cros-Aarteil S."/>
            <person name="Calhoun S."/>
            <person name="Haridas S."/>
            <person name="Kuo A."/>
            <person name="Mondo S."/>
            <person name="Pangilinan J."/>
            <person name="Riley R."/>
            <person name="LaButti K."/>
            <person name="Andreopoulos B."/>
            <person name="Lipzen A."/>
            <person name="Chen C."/>
            <person name="Yan M."/>
            <person name="Daum C."/>
            <person name="Ng V."/>
            <person name="Clum A."/>
            <person name="Steindorff A."/>
            <person name="Ohm R.A."/>
            <person name="Martin F."/>
            <person name="Silar P."/>
            <person name="Natvig D.O."/>
            <person name="Lalanne C."/>
            <person name="Gautier V."/>
            <person name="Ament-Velasquez S.L."/>
            <person name="Kruys A."/>
            <person name="Hutchinson M.I."/>
            <person name="Powell A.J."/>
            <person name="Barry K."/>
            <person name="Miller A.N."/>
            <person name="Grigoriev I.V."/>
            <person name="Debuchy R."/>
            <person name="Gladieux P."/>
            <person name="Hiltunen Thoren M."/>
            <person name="Johannesson H."/>
        </authorList>
    </citation>
    <scope>NUCLEOTIDE SEQUENCE</scope>
    <source>
        <strain evidence="1">CBS 314.62</strain>
    </source>
</reference>
<proteinExistence type="predicted"/>
<organism evidence="1 2">
    <name type="scientific">Podospora appendiculata</name>
    <dbReference type="NCBI Taxonomy" id="314037"/>
    <lineage>
        <taxon>Eukaryota</taxon>
        <taxon>Fungi</taxon>
        <taxon>Dikarya</taxon>
        <taxon>Ascomycota</taxon>
        <taxon>Pezizomycotina</taxon>
        <taxon>Sordariomycetes</taxon>
        <taxon>Sordariomycetidae</taxon>
        <taxon>Sordariales</taxon>
        <taxon>Podosporaceae</taxon>
        <taxon>Podospora</taxon>
    </lineage>
</organism>
<dbReference type="AlphaFoldDB" id="A0AAE0XM88"/>
<name>A0AAE0XM88_9PEZI</name>